<evidence type="ECO:0000313" key="4">
    <source>
        <dbReference type="Proteomes" id="UP000192491"/>
    </source>
</evidence>
<dbReference type="STRING" id="1123401.GCA_000621325_03261"/>
<dbReference type="InterPro" id="IPR027471">
    <property type="entry name" value="YbeD-like_sf"/>
</dbReference>
<comment type="similarity">
    <text evidence="1 2">Belongs to the UPF0250 family.</text>
</comment>
<evidence type="ECO:0000313" key="3">
    <source>
        <dbReference type="EMBL" id="OQX06667.1"/>
    </source>
</evidence>
<reference evidence="3 4" key="1">
    <citation type="submission" date="2017-01" db="EMBL/GenBank/DDBJ databases">
        <title>Novel large sulfur bacteria in the metagenomes of groundwater-fed chemosynthetic microbial mats in the Lake Huron basin.</title>
        <authorList>
            <person name="Sharrar A.M."/>
            <person name="Flood B.E."/>
            <person name="Bailey J.V."/>
            <person name="Jones D.S."/>
            <person name="Biddanda B."/>
            <person name="Ruberg S.A."/>
            <person name="Marcus D.N."/>
            <person name="Dick G.J."/>
        </authorList>
    </citation>
    <scope>NUCLEOTIDE SEQUENCE [LARGE SCALE GENOMIC DNA]</scope>
    <source>
        <strain evidence="3">A8</strain>
    </source>
</reference>
<dbReference type="InterPro" id="IPR007454">
    <property type="entry name" value="UPF0250_YbeD-like"/>
</dbReference>
<dbReference type="Gene3D" id="3.30.70.260">
    <property type="match status" value="1"/>
</dbReference>
<dbReference type="EMBL" id="MTEJ01000234">
    <property type="protein sequence ID" value="OQX06667.1"/>
    <property type="molecule type" value="Genomic_DNA"/>
</dbReference>
<dbReference type="GO" id="GO:0005829">
    <property type="term" value="C:cytosol"/>
    <property type="evidence" value="ECO:0007669"/>
    <property type="project" value="TreeGrafter"/>
</dbReference>
<gene>
    <name evidence="3" type="ORF">BWK73_30165</name>
</gene>
<dbReference type="HAMAP" id="MF_00659">
    <property type="entry name" value="UPF0250"/>
    <property type="match status" value="1"/>
</dbReference>
<comment type="caution">
    <text evidence="3">The sequence shown here is derived from an EMBL/GenBank/DDBJ whole genome shotgun (WGS) entry which is preliminary data.</text>
</comment>
<dbReference type="PANTHER" id="PTHR38036:SF1">
    <property type="entry name" value="UPF0250 PROTEIN YBED"/>
    <property type="match status" value="1"/>
</dbReference>
<evidence type="ECO:0000256" key="2">
    <source>
        <dbReference type="HAMAP-Rule" id="MF_00659"/>
    </source>
</evidence>
<protein>
    <recommendedName>
        <fullName evidence="2">UPF0250 protein BWK73_30165</fullName>
    </recommendedName>
</protein>
<sequence>MERFGEQDELILEFPCDFPIKIVGRADVEFHVRICEIVCRHDEGFNPDEHVQRRDSSAGKYHSLTVKLRATSKAQINAVYQDLKACELVLWAL</sequence>
<dbReference type="AlphaFoldDB" id="A0A1Y1QIP4"/>
<accession>A0A1Y1QIP4</accession>
<dbReference type="PANTHER" id="PTHR38036">
    <property type="entry name" value="UPF0250 PROTEIN YBED"/>
    <property type="match status" value="1"/>
</dbReference>
<dbReference type="Pfam" id="PF04359">
    <property type="entry name" value="DUF493"/>
    <property type="match status" value="1"/>
</dbReference>
<dbReference type="SUPFAM" id="SSF117991">
    <property type="entry name" value="YbeD/HP0495-like"/>
    <property type="match status" value="1"/>
</dbReference>
<evidence type="ECO:0000256" key="1">
    <source>
        <dbReference type="ARBA" id="ARBA00008460"/>
    </source>
</evidence>
<name>A0A1Y1QIP4_9GAMM</name>
<dbReference type="Proteomes" id="UP000192491">
    <property type="component" value="Unassembled WGS sequence"/>
</dbReference>
<organism evidence="3 4">
    <name type="scientific">Thiothrix lacustris</name>
    <dbReference type="NCBI Taxonomy" id="525917"/>
    <lineage>
        <taxon>Bacteria</taxon>
        <taxon>Pseudomonadati</taxon>
        <taxon>Pseudomonadota</taxon>
        <taxon>Gammaproteobacteria</taxon>
        <taxon>Thiotrichales</taxon>
        <taxon>Thiotrichaceae</taxon>
        <taxon>Thiothrix</taxon>
    </lineage>
</organism>
<proteinExistence type="inferred from homology"/>